<keyword evidence="3" id="KW-0862">Zinc</keyword>
<dbReference type="GO" id="GO:0005739">
    <property type="term" value="C:mitochondrion"/>
    <property type="evidence" value="ECO:0007669"/>
    <property type="project" value="TreeGrafter"/>
</dbReference>
<feature type="region of interest" description="Disordered" evidence="5">
    <location>
        <begin position="52"/>
        <end position="81"/>
    </location>
</feature>
<reference evidence="7 8" key="1">
    <citation type="journal article" date="2019" name="New Phytol.">
        <title>Comparative genomics reveals unique wood-decay strategies and fruiting body development in the Schizophyllaceae.</title>
        <authorList>
            <person name="Almasi E."/>
            <person name="Sahu N."/>
            <person name="Krizsan K."/>
            <person name="Balint B."/>
            <person name="Kovacs G.M."/>
            <person name="Kiss B."/>
            <person name="Cseklye J."/>
            <person name="Drula E."/>
            <person name="Henrissat B."/>
            <person name="Nagy I."/>
            <person name="Chovatia M."/>
            <person name="Adam C."/>
            <person name="LaButti K."/>
            <person name="Lipzen A."/>
            <person name="Riley R."/>
            <person name="Grigoriev I.V."/>
            <person name="Nagy L.G."/>
        </authorList>
    </citation>
    <scope>NUCLEOTIDE SEQUENCE [LARGE SCALE GENOMIC DNA]</scope>
    <source>
        <strain evidence="7 8">NL-1724</strain>
    </source>
</reference>
<dbReference type="Proteomes" id="UP000320762">
    <property type="component" value="Unassembled WGS sequence"/>
</dbReference>
<comment type="caution">
    <text evidence="7">The sequence shown here is derived from an EMBL/GenBank/DDBJ whole genome shotgun (WGS) entry which is preliminary data.</text>
</comment>
<dbReference type="STRING" id="97359.A0A550CKX4"/>
<name>A0A550CKX4_9AGAR</name>
<dbReference type="GO" id="GO:0030150">
    <property type="term" value="P:protein import into mitochondrial matrix"/>
    <property type="evidence" value="ECO:0007669"/>
    <property type="project" value="TreeGrafter"/>
</dbReference>
<proteinExistence type="predicted"/>
<evidence type="ECO:0000259" key="6">
    <source>
        <dbReference type="PROSITE" id="PS51501"/>
    </source>
</evidence>
<dbReference type="PROSITE" id="PS51501">
    <property type="entry name" value="ZF_DNL"/>
    <property type="match status" value="1"/>
</dbReference>
<dbReference type="OrthoDB" id="512667at2759"/>
<evidence type="ECO:0000256" key="1">
    <source>
        <dbReference type="ARBA" id="ARBA00022723"/>
    </source>
</evidence>
<keyword evidence="1" id="KW-0479">Metal-binding</keyword>
<evidence type="ECO:0000256" key="5">
    <source>
        <dbReference type="SAM" id="MobiDB-lite"/>
    </source>
</evidence>
<evidence type="ECO:0000313" key="7">
    <source>
        <dbReference type="EMBL" id="TRM65428.1"/>
    </source>
</evidence>
<accession>A0A550CKX4</accession>
<sequence>MLPSRLFRNVGIPPALRSLITPGASLPPTARVEMRFRLGLSANSIAAIRTSAASKDAASPAPPASAPTTTRQQLPTSDQEPRLQITFTCTASDCTKHRSTHTFTKRAYTSGIVLVQCPQCKNRHLIADHLGWFKESTEDGKMRTVEDLLKAKGETVQRGSVTPDGDIEYLG</sequence>
<feature type="domain" description="DNL-type" evidence="6">
    <location>
        <begin position="78"/>
        <end position="171"/>
    </location>
</feature>
<keyword evidence="2 4" id="KW-0863">Zinc-finger</keyword>
<dbReference type="InterPro" id="IPR007853">
    <property type="entry name" value="Znf_DNL-typ"/>
</dbReference>
<dbReference type="Pfam" id="PF05180">
    <property type="entry name" value="zf-DNL"/>
    <property type="match status" value="1"/>
</dbReference>
<dbReference type="GO" id="GO:0008270">
    <property type="term" value="F:zinc ion binding"/>
    <property type="evidence" value="ECO:0007669"/>
    <property type="project" value="UniProtKB-KW"/>
</dbReference>
<dbReference type="GO" id="GO:0051087">
    <property type="term" value="F:protein-folding chaperone binding"/>
    <property type="evidence" value="ECO:0007669"/>
    <property type="project" value="TreeGrafter"/>
</dbReference>
<evidence type="ECO:0000256" key="3">
    <source>
        <dbReference type="ARBA" id="ARBA00022833"/>
    </source>
</evidence>
<dbReference type="PANTHER" id="PTHR20922">
    <property type="entry name" value="DNL-TYPE ZINC FINGER PROTEIN"/>
    <property type="match status" value="1"/>
</dbReference>
<keyword evidence="8" id="KW-1185">Reference proteome</keyword>
<evidence type="ECO:0000313" key="8">
    <source>
        <dbReference type="Proteomes" id="UP000320762"/>
    </source>
</evidence>
<organism evidence="7 8">
    <name type="scientific">Schizophyllum amplum</name>
    <dbReference type="NCBI Taxonomy" id="97359"/>
    <lineage>
        <taxon>Eukaryota</taxon>
        <taxon>Fungi</taxon>
        <taxon>Dikarya</taxon>
        <taxon>Basidiomycota</taxon>
        <taxon>Agaricomycotina</taxon>
        <taxon>Agaricomycetes</taxon>
        <taxon>Agaricomycetidae</taxon>
        <taxon>Agaricales</taxon>
        <taxon>Schizophyllaceae</taxon>
        <taxon>Schizophyllum</taxon>
    </lineage>
</organism>
<dbReference type="InterPro" id="IPR024158">
    <property type="entry name" value="Mt_import_TIM15"/>
</dbReference>
<dbReference type="GO" id="GO:0006457">
    <property type="term" value="P:protein folding"/>
    <property type="evidence" value="ECO:0007669"/>
    <property type="project" value="TreeGrafter"/>
</dbReference>
<evidence type="ECO:0000256" key="2">
    <source>
        <dbReference type="ARBA" id="ARBA00022771"/>
    </source>
</evidence>
<dbReference type="EMBL" id="VDMD01000005">
    <property type="protein sequence ID" value="TRM65428.1"/>
    <property type="molecule type" value="Genomic_DNA"/>
</dbReference>
<dbReference type="PANTHER" id="PTHR20922:SF13">
    <property type="entry name" value="DNL-TYPE ZINC FINGER PROTEIN"/>
    <property type="match status" value="1"/>
</dbReference>
<dbReference type="AlphaFoldDB" id="A0A550CKX4"/>
<protein>
    <submittedName>
        <fullName evidence="7">DNL zinc finger-domain-containing protein</fullName>
    </submittedName>
</protein>
<dbReference type="GO" id="GO:0050821">
    <property type="term" value="P:protein stabilization"/>
    <property type="evidence" value="ECO:0007669"/>
    <property type="project" value="TreeGrafter"/>
</dbReference>
<evidence type="ECO:0000256" key="4">
    <source>
        <dbReference type="PROSITE-ProRule" id="PRU00834"/>
    </source>
</evidence>
<gene>
    <name evidence="7" type="ORF">BD626DRAFT_488762</name>
</gene>